<keyword evidence="2" id="KW-1185">Reference proteome</keyword>
<dbReference type="PANTHER" id="PTHR39328:SF1">
    <property type="entry name" value="BLL2871 PROTEIN"/>
    <property type="match status" value="1"/>
</dbReference>
<dbReference type="Proteomes" id="UP001589865">
    <property type="component" value="Unassembled WGS sequence"/>
</dbReference>
<comment type="caution">
    <text evidence="1">The sequence shown here is derived from an EMBL/GenBank/DDBJ whole genome shotgun (WGS) entry which is preliminary data.</text>
</comment>
<dbReference type="InterPro" id="IPR010430">
    <property type="entry name" value="DUF1028"/>
</dbReference>
<evidence type="ECO:0000313" key="1">
    <source>
        <dbReference type="EMBL" id="MFC0410499.1"/>
    </source>
</evidence>
<gene>
    <name evidence="1" type="ORF">ACFFGY_19785</name>
</gene>
<dbReference type="EMBL" id="JBHLUN010000015">
    <property type="protein sequence ID" value="MFC0410499.1"/>
    <property type="molecule type" value="Genomic_DNA"/>
</dbReference>
<dbReference type="Pfam" id="PF06267">
    <property type="entry name" value="DUF1028"/>
    <property type="match status" value="1"/>
</dbReference>
<protein>
    <submittedName>
        <fullName evidence="1">DUF1028 domain-containing protein</fullName>
    </submittedName>
</protein>
<reference evidence="1 2" key="1">
    <citation type="submission" date="2024-09" db="EMBL/GenBank/DDBJ databases">
        <authorList>
            <person name="Sun Q."/>
            <person name="Mori K."/>
        </authorList>
    </citation>
    <scope>NUCLEOTIDE SEQUENCE [LARGE SCALE GENOMIC DNA]</scope>
    <source>
        <strain evidence="1 2">TBRC 5777</strain>
    </source>
</reference>
<dbReference type="Gene3D" id="3.60.20.10">
    <property type="entry name" value="Glutamine Phosphoribosylpyrophosphate, subunit 1, domain 1"/>
    <property type="match status" value="1"/>
</dbReference>
<dbReference type="PANTHER" id="PTHR39328">
    <property type="entry name" value="BLL2871 PROTEIN"/>
    <property type="match status" value="1"/>
</dbReference>
<proteinExistence type="predicted"/>
<name>A0ABV6JXP4_9PROT</name>
<accession>A0ABV6JXP4</accession>
<dbReference type="SUPFAM" id="SSF56235">
    <property type="entry name" value="N-terminal nucleophile aminohydrolases (Ntn hydrolases)"/>
    <property type="match status" value="1"/>
</dbReference>
<dbReference type="InterPro" id="IPR029055">
    <property type="entry name" value="Ntn_hydrolases_N"/>
</dbReference>
<evidence type="ECO:0000313" key="2">
    <source>
        <dbReference type="Proteomes" id="UP001589865"/>
    </source>
</evidence>
<organism evidence="1 2">
    <name type="scientific">Roseomonas elaeocarpi</name>
    <dbReference type="NCBI Taxonomy" id="907779"/>
    <lineage>
        <taxon>Bacteria</taxon>
        <taxon>Pseudomonadati</taxon>
        <taxon>Pseudomonadota</taxon>
        <taxon>Alphaproteobacteria</taxon>
        <taxon>Acetobacterales</taxon>
        <taxon>Roseomonadaceae</taxon>
        <taxon>Roseomonas</taxon>
    </lineage>
</organism>
<sequence>MTWSILARDPATGELGAAVATKFFAVGALCLRTEGGTGAVATQALVNPMLGLRAIERLRAGEAPEAVGAALLRDDAGRETRQLHMIAADGASFRHTGAECVDWAGHLDGADVSVAGNMLAGPGVIWATRDAFRASAGQPLALRLIAALEAGEAAGGDKRGRQSAALQVTSRDPYPDLDLRVDDHPDPLAELRRLHAVAGQHFTQYRPFLAGRDHPGVFDRAVINAAIARGTAAAGDKAP</sequence>
<dbReference type="RefSeq" id="WP_377046248.1">
    <property type="nucleotide sequence ID" value="NZ_JBHLUN010000015.1"/>
</dbReference>